<dbReference type="InterPro" id="IPR013103">
    <property type="entry name" value="RVT_2"/>
</dbReference>
<keyword evidence="3" id="KW-1185">Reference proteome</keyword>
<dbReference type="SUPFAM" id="SSF56672">
    <property type="entry name" value="DNA/RNA polymerases"/>
    <property type="match status" value="1"/>
</dbReference>
<reference evidence="2" key="2">
    <citation type="submission" date="2022-01" db="EMBL/GenBank/DDBJ databases">
        <authorList>
            <person name="Yamashiro T."/>
            <person name="Shiraishi A."/>
            <person name="Satake H."/>
            <person name="Nakayama K."/>
        </authorList>
    </citation>
    <scope>NUCLEOTIDE SEQUENCE</scope>
</reference>
<feature type="domain" description="Reverse transcriptase Ty1/copia-type" evidence="1">
    <location>
        <begin position="152"/>
        <end position="229"/>
    </location>
</feature>
<organism evidence="2 3">
    <name type="scientific">Tanacetum coccineum</name>
    <dbReference type="NCBI Taxonomy" id="301880"/>
    <lineage>
        <taxon>Eukaryota</taxon>
        <taxon>Viridiplantae</taxon>
        <taxon>Streptophyta</taxon>
        <taxon>Embryophyta</taxon>
        <taxon>Tracheophyta</taxon>
        <taxon>Spermatophyta</taxon>
        <taxon>Magnoliopsida</taxon>
        <taxon>eudicotyledons</taxon>
        <taxon>Gunneridae</taxon>
        <taxon>Pentapetalae</taxon>
        <taxon>asterids</taxon>
        <taxon>campanulids</taxon>
        <taxon>Asterales</taxon>
        <taxon>Asteraceae</taxon>
        <taxon>Asteroideae</taxon>
        <taxon>Anthemideae</taxon>
        <taxon>Anthemidinae</taxon>
        <taxon>Tanacetum</taxon>
    </lineage>
</organism>
<name>A0ABQ4X5Y8_9ASTR</name>
<dbReference type="CDD" id="cd09272">
    <property type="entry name" value="RNase_HI_RT_Ty1"/>
    <property type="match status" value="1"/>
</dbReference>
<dbReference type="InterPro" id="IPR043502">
    <property type="entry name" value="DNA/RNA_pol_sf"/>
</dbReference>
<dbReference type="Proteomes" id="UP001151760">
    <property type="component" value="Unassembled WGS sequence"/>
</dbReference>
<gene>
    <name evidence="2" type="ORF">Tco_0655378</name>
</gene>
<dbReference type="EMBL" id="BQNB010009231">
    <property type="protein sequence ID" value="GJS60594.1"/>
    <property type="molecule type" value="Genomic_DNA"/>
</dbReference>
<dbReference type="PANTHER" id="PTHR11439">
    <property type="entry name" value="GAG-POL-RELATED RETROTRANSPOSON"/>
    <property type="match status" value="1"/>
</dbReference>
<reference evidence="2" key="1">
    <citation type="journal article" date="2022" name="Int. J. Mol. Sci.">
        <title>Draft Genome of Tanacetum Coccineum: Genomic Comparison of Closely Related Tanacetum-Family Plants.</title>
        <authorList>
            <person name="Yamashiro T."/>
            <person name="Shiraishi A."/>
            <person name="Nakayama K."/>
            <person name="Satake H."/>
        </authorList>
    </citation>
    <scope>NUCLEOTIDE SEQUENCE</scope>
</reference>
<evidence type="ECO:0000313" key="2">
    <source>
        <dbReference type="EMBL" id="GJS60594.1"/>
    </source>
</evidence>
<proteinExistence type="predicted"/>
<feature type="domain" description="Reverse transcriptase Ty1/copia-type" evidence="1">
    <location>
        <begin position="110"/>
        <end position="140"/>
    </location>
</feature>
<sequence>MKINTPYPEDSIRLGDLDNSTNNVLIPLDSWTSGLLVYRLPLSELLEYMDVHENDASESSQPSWGKIVPTAVNMVCSMWLFKHKFHANGMLSRYKAWLVANGSSQQHGIDWPIHKLDVKNAFLNGDLSETVYMHQPLGFMDPRLRHTVVYLLIYVDDIILTTSSLALLQQIIDSLHKEFDMNDLEALNYFLDIFADRTSTSLFLSHKKYALQILKRTHMVHGNHSWTPVYLYIHDLREPHFAALKRILRYVRGTVEFGLQLYASATTFLVGYINADWAGFPSIRSSEAEYRGVPNVVAETAWLRNLLCELHSSLSTATLVYCDNVSDVYMSANLVQHQRTKHIEIDIHFIRDMVTISQV</sequence>
<comment type="caution">
    <text evidence="2">The sequence shown here is derived from an EMBL/GenBank/DDBJ whole genome shotgun (WGS) entry which is preliminary data.</text>
</comment>
<evidence type="ECO:0000259" key="1">
    <source>
        <dbReference type="Pfam" id="PF07727"/>
    </source>
</evidence>
<dbReference type="Pfam" id="PF07727">
    <property type="entry name" value="RVT_2"/>
    <property type="match status" value="2"/>
</dbReference>
<dbReference type="PANTHER" id="PTHR11439:SF524">
    <property type="entry name" value="RNA-DIRECTED DNA POLYMERASE, PROTEIN KINASE RLK-PELLE-DLSV FAMILY"/>
    <property type="match status" value="1"/>
</dbReference>
<accession>A0ABQ4X5Y8</accession>
<protein>
    <submittedName>
        <fullName evidence="2">Ribonuclease H-like domain-containing protein</fullName>
    </submittedName>
</protein>
<evidence type="ECO:0000313" key="3">
    <source>
        <dbReference type="Proteomes" id="UP001151760"/>
    </source>
</evidence>